<organism evidence="2 3">
    <name type="scientific">Haloplanus rubicundus</name>
    <dbReference type="NCBI Taxonomy" id="1547898"/>
    <lineage>
        <taxon>Archaea</taxon>
        <taxon>Methanobacteriati</taxon>
        <taxon>Methanobacteriota</taxon>
        <taxon>Stenosarchaea group</taxon>
        <taxon>Halobacteria</taxon>
        <taxon>Halobacteriales</taxon>
        <taxon>Haloferacaceae</taxon>
        <taxon>Haloplanus</taxon>
    </lineage>
</organism>
<accession>A0A345EFP8</accession>
<gene>
    <name evidence="2" type="ORF">DU484_14835</name>
    <name evidence="1" type="ORF">DU500_14865</name>
</gene>
<evidence type="ECO:0000313" key="3">
    <source>
        <dbReference type="Proteomes" id="UP000252985"/>
    </source>
</evidence>
<reference evidence="2 3" key="1">
    <citation type="submission" date="2018-07" db="EMBL/GenBank/DDBJ databases">
        <title>Genome sequences of Haloplanus sp. CBA1112.</title>
        <authorList>
            <person name="Kim Y.B."/>
            <person name="Roh S.W."/>
        </authorList>
    </citation>
    <scope>NUCLEOTIDE SEQUENCE [LARGE SCALE GENOMIC DNA]</scope>
    <source>
        <strain evidence="2 3">CBA1112</strain>
    </source>
</reference>
<dbReference type="KEGG" id="haj:DU500_14865"/>
<dbReference type="Proteomes" id="UP000253273">
    <property type="component" value="Chromosome"/>
</dbReference>
<dbReference type="EMBL" id="CP031148">
    <property type="protein sequence ID" value="AXG11020.1"/>
    <property type="molecule type" value="Genomic_DNA"/>
</dbReference>
<name>A0A345EFP8_9EURY</name>
<dbReference type="Proteomes" id="UP000252985">
    <property type="component" value="Chromosome"/>
</dbReference>
<dbReference type="AlphaFoldDB" id="A0A345EFP8"/>
<reference evidence="1 4" key="2">
    <citation type="submission" date="2018-07" db="EMBL/GenBank/DDBJ databases">
        <title>Genome sequences of Haloplanus sp. CBA1113.</title>
        <authorList>
            <person name="Kim Y.B."/>
            <person name="Roh S.W."/>
        </authorList>
    </citation>
    <scope>NUCLEOTIDE SEQUENCE [LARGE SCALE GENOMIC DNA]</scope>
    <source>
        <strain evidence="1 4">CBA1113</strain>
    </source>
</reference>
<sequence>MYRRRVLSSVGPVLLGPTAGCLGGSSGSDAPGTAGLPTRLWFERVELTESERNAVDPIVFADLPAAERKLVATALDEGEYVVESEAAPPALETLRDRIERRTDGGLEVYLRRDRTYYRVGFAEGDHIVAHPSQ</sequence>
<dbReference type="RefSeq" id="WP_114586730.1">
    <property type="nucleotide sequence ID" value="NZ_CP031148.1"/>
</dbReference>
<protein>
    <submittedName>
        <fullName evidence="2">Uncharacterized protein</fullName>
    </submittedName>
</protein>
<dbReference type="EMBL" id="CP031150">
    <property type="protein sequence ID" value="AXG07605.1"/>
    <property type="molecule type" value="Genomic_DNA"/>
</dbReference>
<evidence type="ECO:0000313" key="4">
    <source>
        <dbReference type="Proteomes" id="UP000253273"/>
    </source>
</evidence>
<evidence type="ECO:0000313" key="2">
    <source>
        <dbReference type="EMBL" id="AXG11020.1"/>
    </source>
</evidence>
<proteinExistence type="predicted"/>
<dbReference type="OrthoDB" id="346241at2157"/>
<evidence type="ECO:0000313" key="1">
    <source>
        <dbReference type="EMBL" id="AXG07605.1"/>
    </source>
</evidence>
<dbReference type="GeneID" id="37288279"/>
<accession>A0A345E5Y3</accession>
<dbReference type="KEGG" id="haq:DU484_14835"/>
<keyword evidence="4" id="KW-1185">Reference proteome</keyword>